<keyword evidence="2" id="KW-0812">Transmembrane</keyword>
<dbReference type="PANTHER" id="PTHR21666">
    <property type="entry name" value="PEPTIDASE-RELATED"/>
    <property type="match status" value="1"/>
</dbReference>
<dbReference type="InterPro" id="IPR016047">
    <property type="entry name" value="M23ase_b-sheet_dom"/>
</dbReference>
<organism evidence="4 5">
    <name type="scientific">Homoserinimonas hongtaonis</name>
    <dbReference type="NCBI Taxonomy" id="2079791"/>
    <lineage>
        <taxon>Bacteria</taxon>
        <taxon>Bacillati</taxon>
        <taxon>Actinomycetota</taxon>
        <taxon>Actinomycetes</taxon>
        <taxon>Micrococcales</taxon>
        <taxon>Microbacteriaceae</taxon>
        <taxon>Homoserinimonas</taxon>
    </lineage>
</organism>
<feature type="coiled-coil region" evidence="1">
    <location>
        <begin position="256"/>
        <end position="290"/>
    </location>
</feature>
<keyword evidence="1" id="KW-0175">Coiled coil</keyword>
<evidence type="ECO:0000256" key="2">
    <source>
        <dbReference type="SAM" id="Phobius"/>
    </source>
</evidence>
<dbReference type="InterPro" id="IPR011055">
    <property type="entry name" value="Dup_hybrid_motif"/>
</dbReference>
<feature type="domain" description="M23ase beta-sheet core" evidence="3">
    <location>
        <begin position="340"/>
        <end position="436"/>
    </location>
</feature>
<evidence type="ECO:0000259" key="3">
    <source>
        <dbReference type="Pfam" id="PF01551"/>
    </source>
</evidence>
<keyword evidence="5" id="KW-1185">Reference proteome</keyword>
<dbReference type="AlphaFoldDB" id="A0A2U1T194"/>
<sequence>MSGRFAKPEKVNGMSPVFSGFSNLRFAAGFAHREGLVSRATPCSGGSMTSRSAKRSRAMAAAILAVGLVLSGSLAAAPAWAAEYPSWDEVLNARDNESATSAEVGRIEGVIAQLAADVEATEAVAIEKGDAYFVAQQNFDVAAYKAEQLQAQADAAQVTADASMRQAGQLAARTQRVRSSDLTATLLFSGAGTEDLLSQLGMASKVSQQSTGVFAKAQQDHNTAQALTDQAVVAKGALQELAQVAEDAMVVAQAAADAASTALTEQTDNIARLQAQLATLKENRIATEAEYVAGIKAMWGEGASLGAGEISASGWARPSGGYISSSYGPRVPPKSGASSMHGGVDLAPGCGAPIFAAAGGKVDYAGWNGGYGYYVSVDHGDGTSTAYGHIESGGIAVRPGQGVGPGQLIAKVGTTGTSTGCHLHFEVRRGGTTTDPVSFLRNQGVKI</sequence>
<name>A0A2U1T194_9MICO</name>
<reference evidence="5" key="1">
    <citation type="submission" date="2018-04" db="EMBL/GenBank/DDBJ databases">
        <authorList>
            <person name="Liu S."/>
            <person name="Wang Z."/>
            <person name="Li J."/>
        </authorList>
    </citation>
    <scope>NUCLEOTIDE SEQUENCE [LARGE SCALE GENOMIC DNA]</scope>
    <source>
        <strain evidence="5">S1194</strain>
    </source>
</reference>
<feature type="transmembrane region" description="Helical" evidence="2">
    <location>
        <begin position="58"/>
        <end position="81"/>
    </location>
</feature>
<dbReference type="Gene3D" id="2.70.70.10">
    <property type="entry name" value="Glucose Permease (Domain IIA)"/>
    <property type="match status" value="1"/>
</dbReference>
<dbReference type="EMBL" id="QEEX01000001">
    <property type="protein sequence ID" value="PWB97543.1"/>
    <property type="molecule type" value="Genomic_DNA"/>
</dbReference>
<dbReference type="PANTHER" id="PTHR21666:SF270">
    <property type="entry name" value="MUREIN HYDROLASE ACTIVATOR ENVC"/>
    <property type="match status" value="1"/>
</dbReference>
<proteinExistence type="predicted"/>
<keyword evidence="2" id="KW-0472">Membrane</keyword>
<dbReference type="InterPro" id="IPR050570">
    <property type="entry name" value="Cell_wall_metabolism_enzyme"/>
</dbReference>
<keyword evidence="2" id="KW-1133">Transmembrane helix</keyword>
<evidence type="ECO:0000256" key="1">
    <source>
        <dbReference type="SAM" id="Coils"/>
    </source>
</evidence>
<evidence type="ECO:0000313" key="5">
    <source>
        <dbReference type="Proteomes" id="UP000244978"/>
    </source>
</evidence>
<gene>
    <name evidence="4" type="ORF">DF220_06635</name>
</gene>
<evidence type="ECO:0000313" key="4">
    <source>
        <dbReference type="EMBL" id="PWB97543.1"/>
    </source>
</evidence>
<protein>
    <submittedName>
        <fullName evidence="4">M23 family peptidase</fullName>
    </submittedName>
</protein>
<dbReference type="KEGG" id="salc:C2138_11515"/>
<dbReference type="Proteomes" id="UP000244978">
    <property type="component" value="Unassembled WGS sequence"/>
</dbReference>
<dbReference type="GO" id="GO:0004222">
    <property type="term" value="F:metalloendopeptidase activity"/>
    <property type="evidence" value="ECO:0007669"/>
    <property type="project" value="TreeGrafter"/>
</dbReference>
<accession>A0A2U1T194</accession>
<dbReference type="CDD" id="cd12797">
    <property type="entry name" value="M23_peptidase"/>
    <property type="match status" value="1"/>
</dbReference>
<dbReference type="Pfam" id="PF01551">
    <property type="entry name" value="Peptidase_M23"/>
    <property type="match status" value="1"/>
</dbReference>
<comment type="caution">
    <text evidence="4">The sequence shown here is derived from an EMBL/GenBank/DDBJ whole genome shotgun (WGS) entry which is preliminary data.</text>
</comment>
<dbReference type="SUPFAM" id="SSF51261">
    <property type="entry name" value="Duplicated hybrid motif"/>
    <property type="match status" value="1"/>
</dbReference>